<protein>
    <submittedName>
        <fullName evidence="1">Sec8 exocyst complex component-specific domain-containing protein</fullName>
    </submittedName>
</protein>
<organism evidence="1 2">
    <name type="scientific">Hygrophoropsis aurantiaca</name>
    <dbReference type="NCBI Taxonomy" id="72124"/>
    <lineage>
        <taxon>Eukaryota</taxon>
        <taxon>Fungi</taxon>
        <taxon>Dikarya</taxon>
        <taxon>Basidiomycota</taxon>
        <taxon>Agaricomycotina</taxon>
        <taxon>Agaricomycetes</taxon>
        <taxon>Agaricomycetidae</taxon>
        <taxon>Boletales</taxon>
        <taxon>Coniophorineae</taxon>
        <taxon>Hygrophoropsidaceae</taxon>
        <taxon>Hygrophoropsis</taxon>
    </lineage>
</organism>
<accession>A0ACB8ABD1</accession>
<name>A0ACB8ABD1_9AGAM</name>
<proteinExistence type="predicted"/>
<sequence length="1302" mass="144295">MSRAPLPPESTRRNRAPSISNTNTNYPLSSTRPLQIGRSPSRPTTPSNPTFASSSPKGPAISSPKGPSRPQRSELRPRQISEYSASERASTSTQDYNGRERRDSSSTTRSDVSVTQRKRNGSVSNRSRPDLPRSITQDSPAMSPTSPALANVMSAFKDAGARKRGMTNGSEDMDYGREKQQEQELERMRQERIRARMPGRKASGKTRAGDIDAILDQIKDEWEFVNNDDFNNVDLALSLLDGSSTGKDIDSFRGTKQMLSKALKGSVDKHYQSFAAALPHHASLVNHLGLAQNQIQESRTALLEAKEALGSKRADLVQLWSRGQILDEMMRLLDQIEHLKAVPDLLETLISEKRLLQASVVLVRNLKLINKPDMQEIGAVADLRSYLVGQETALREILVDELHNHLYLKSFWCESRWAAFNANQTSFPKVEFENELLSYAPADPASRSTASSPPNSSRLSRFLASLAMRANDPPHDLNETNFRNSVSAHDVSFAVTTASTSSSSNLASVMVPASHLLQANTNPESDSFAYIETLLESLSVLGKLGSTLDIITQRLQGEIYALVEATLDEVEERAEESKRASIFGISGLGRSEGGYIFASNTITGTVSHNGVGPSIPKGVFLRTSSLRLAALESSTKHVDQEILKDFFWTVYSKLDAVTQGLRVVYEVANRIGSRRDFKDSSGARPGALFPLTEAWLPIQAEIRTLLHDYLTDEEQSSVTGRNPISSINEVLRDGRFTRDKSKTVFRFADTDMKSTTRTLRKHEDELTRVLKDIMPGLVQNSSDTAVQATLSNVGTDDRLLGVGQHHRLLIRPDAFHVSVLFQPTLAFLNRVVEVLPSGVDSARSASEVLDDFVLKVYLPQLEEKISLLFHHAVTGPEAFQPDTLSSRFSARPIFKASTQVMALINSLCTMLRTTPFHRDNYSRLIVGVIIQFYQRCSDRFQDLVSSRSSDNLEERPSSLALAAQWAQKSELSACLSELFATPESNTVIRQQLCRQETHLEVSFVGQNSISKDDLIASTRKLAALCGLYRSVAWFVAELSALKSIAEDGSSPTTLGVRPESTGETTVSLPSIPPMSPEDHLTLPLSGEEAVRFGALLTTYNQLAEIILNTIRIDIRCRTVHYLDAALQHGNYHIDHEAGEPDPYIIDLNTELGQIDGFASCALLKEEQEFIFIGLEYLIEQLLISSARHLHQANTYGIKKIIRNILALQQSIKMIGGGQGHAQFERAKAYYSLFFLSPQDLLDSIRENQAYNFDEYKTILNLQCGVDDTLGEAAAAHATDRNYNLYMIELHGLELESSADTDR</sequence>
<dbReference type="Proteomes" id="UP000790377">
    <property type="component" value="Unassembled WGS sequence"/>
</dbReference>
<reference evidence="1" key="1">
    <citation type="journal article" date="2021" name="New Phytol.">
        <title>Evolutionary innovations through gain and loss of genes in the ectomycorrhizal Boletales.</title>
        <authorList>
            <person name="Wu G."/>
            <person name="Miyauchi S."/>
            <person name="Morin E."/>
            <person name="Kuo A."/>
            <person name="Drula E."/>
            <person name="Varga T."/>
            <person name="Kohler A."/>
            <person name="Feng B."/>
            <person name="Cao Y."/>
            <person name="Lipzen A."/>
            <person name="Daum C."/>
            <person name="Hundley H."/>
            <person name="Pangilinan J."/>
            <person name="Johnson J."/>
            <person name="Barry K."/>
            <person name="LaButti K."/>
            <person name="Ng V."/>
            <person name="Ahrendt S."/>
            <person name="Min B."/>
            <person name="Choi I.G."/>
            <person name="Park H."/>
            <person name="Plett J.M."/>
            <person name="Magnuson J."/>
            <person name="Spatafora J.W."/>
            <person name="Nagy L.G."/>
            <person name="Henrissat B."/>
            <person name="Grigoriev I.V."/>
            <person name="Yang Z.L."/>
            <person name="Xu J."/>
            <person name="Martin F.M."/>
        </authorList>
    </citation>
    <scope>NUCLEOTIDE SEQUENCE</scope>
    <source>
        <strain evidence="1">ATCC 28755</strain>
    </source>
</reference>
<gene>
    <name evidence="1" type="ORF">BJ138DRAFT_1152308</name>
</gene>
<evidence type="ECO:0000313" key="1">
    <source>
        <dbReference type="EMBL" id="KAH7910695.1"/>
    </source>
</evidence>
<keyword evidence="2" id="KW-1185">Reference proteome</keyword>
<evidence type="ECO:0000313" key="2">
    <source>
        <dbReference type="Proteomes" id="UP000790377"/>
    </source>
</evidence>
<comment type="caution">
    <text evidence="1">The sequence shown here is derived from an EMBL/GenBank/DDBJ whole genome shotgun (WGS) entry which is preliminary data.</text>
</comment>
<dbReference type="EMBL" id="MU267703">
    <property type="protein sequence ID" value="KAH7910695.1"/>
    <property type="molecule type" value="Genomic_DNA"/>
</dbReference>